<evidence type="ECO:0000256" key="3">
    <source>
        <dbReference type="ARBA" id="ARBA00023163"/>
    </source>
</evidence>
<dbReference type="PROSITE" id="PS51078">
    <property type="entry name" value="ICLR_ED"/>
    <property type="match status" value="1"/>
</dbReference>
<dbReference type="InterPro" id="IPR050707">
    <property type="entry name" value="HTH_MetabolicPath_Reg"/>
</dbReference>
<dbReference type="SMART" id="SM00346">
    <property type="entry name" value="HTH_ICLR"/>
    <property type="match status" value="1"/>
</dbReference>
<dbReference type="Pfam" id="PF01614">
    <property type="entry name" value="IclR_C"/>
    <property type="match status" value="1"/>
</dbReference>
<evidence type="ECO:0000259" key="4">
    <source>
        <dbReference type="PROSITE" id="PS51077"/>
    </source>
</evidence>
<dbReference type="SUPFAM" id="SSF55781">
    <property type="entry name" value="GAF domain-like"/>
    <property type="match status" value="1"/>
</dbReference>
<proteinExistence type="predicted"/>
<keyword evidence="3" id="KW-0804">Transcription</keyword>
<dbReference type="InterPro" id="IPR036390">
    <property type="entry name" value="WH_DNA-bd_sf"/>
</dbReference>
<dbReference type="PANTHER" id="PTHR30136:SF35">
    <property type="entry name" value="HTH-TYPE TRANSCRIPTIONAL REGULATOR RV1719"/>
    <property type="match status" value="1"/>
</dbReference>
<evidence type="ECO:0000313" key="7">
    <source>
        <dbReference type="Proteomes" id="UP000630353"/>
    </source>
</evidence>
<dbReference type="Gene3D" id="1.10.10.10">
    <property type="entry name" value="Winged helix-like DNA-binding domain superfamily/Winged helix DNA-binding domain"/>
    <property type="match status" value="1"/>
</dbReference>
<dbReference type="EMBL" id="BMZS01000006">
    <property type="protein sequence ID" value="GHD52820.1"/>
    <property type="molecule type" value="Genomic_DNA"/>
</dbReference>
<dbReference type="InterPro" id="IPR014757">
    <property type="entry name" value="Tscrpt_reg_IclR_C"/>
</dbReference>
<evidence type="ECO:0000256" key="1">
    <source>
        <dbReference type="ARBA" id="ARBA00023015"/>
    </source>
</evidence>
<evidence type="ECO:0000259" key="5">
    <source>
        <dbReference type="PROSITE" id="PS51078"/>
    </source>
</evidence>
<reference evidence="6" key="2">
    <citation type="submission" date="2020-09" db="EMBL/GenBank/DDBJ databases">
        <authorList>
            <person name="Sun Q."/>
            <person name="Kim S."/>
        </authorList>
    </citation>
    <scope>NUCLEOTIDE SEQUENCE</scope>
    <source>
        <strain evidence="6">KCTC 42651</strain>
    </source>
</reference>
<accession>A0A919CQI9</accession>
<dbReference type="GO" id="GO:0003677">
    <property type="term" value="F:DNA binding"/>
    <property type="evidence" value="ECO:0007669"/>
    <property type="project" value="UniProtKB-KW"/>
</dbReference>
<dbReference type="Pfam" id="PF09339">
    <property type="entry name" value="HTH_IclR"/>
    <property type="match status" value="1"/>
</dbReference>
<dbReference type="GO" id="GO:0003700">
    <property type="term" value="F:DNA-binding transcription factor activity"/>
    <property type="evidence" value="ECO:0007669"/>
    <property type="project" value="TreeGrafter"/>
</dbReference>
<sequence>MTEPDRDPYLIASLRKGLEVIDCFAQRESWSLTELAAHLGLNKATAFRILHTLQESGYLAKDEDTGRFQLGMRFYSLGKTAMRHEQLKWQALPPLMNLAESTGETVYVGILYEGDAVCVQIVDGTELVRMHSFVGKRSPAHASALGKVLLAYMPDAEIDDYVATYGLKSFTANTITDPARLREELRQIRDQGYALDAEEMAIGLRCIGAPITDHTGRPFATVSLSAPSDRMTPERIATLVPQIKAAALDISRLLGSPGLHRRAAGAAV</sequence>
<dbReference type="InterPro" id="IPR036388">
    <property type="entry name" value="WH-like_DNA-bd_sf"/>
</dbReference>
<feature type="domain" description="IclR-ED" evidence="5">
    <location>
        <begin position="73"/>
        <end position="256"/>
    </location>
</feature>
<keyword evidence="2" id="KW-0238">DNA-binding</keyword>
<dbReference type="AlphaFoldDB" id="A0A919CQI9"/>
<dbReference type="SUPFAM" id="SSF46785">
    <property type="entry name" value="Winged helix' DNA-binding domain"/>
    <property type="match status" value="1"/>
</dbReference>
<keyword evidence="1" id="KW-0805">Transcription regulation</keyword>
<evidence type="ECO:0000256" key="2">
    <source>
        <dbReference type="ARBA" id="ARBA00023125"/>
    </source>
</evidence>
<gene>
    <name evidence="6" type="ORF">GCM10017083_28700</name>
</gene>
<dbReference type="GO" id="GO:0045892">
    <property type="term" value="P:negative regulation of DNA-templated transcription"/>
    <property type="evidence" value="ECO:0007669"/>
    <property type="project" value="TreeGrafter"/>
</dbReference>
<keyword evidence="7" id="KW-1185">Reference proteome</keyword>
<name>A0A919CQI9_9PROT</name>
<reference evidence="6" key="1">
    <citation type="journal article" date="2014" name="Int. J. Syst. Evol. Microbiol.">
        <title>Complete genome sequence of Corynebacterium casei LMG S-19264T (=DSM 44701T), isolated from a smear-ripened cheese.</title>
        <authorList>
            <consortium name="US DOE Joint Genome Institute (JGI-PGF)"/>
            <person name="Walter F."/>
            <person name="Albersmeier A."/>
            <person name="Kalinowski J."/>
            <person name="Ruckert C."/>
        </authorList>
    </citation>
    <scope>NUCLEOTIDE SEQUENCE</scope>
    <source>
        <strain evidence="6">KCTC 42651</strain>
    </source>
</reference>
<comment type="caution">
    <text evidence="6">The sequence shown here is derived from an EMBL/GenBank/DDBJ whole genome shotgun (WGS) entry which is preliminary data.</text>
</comment>
<dbReference type="InterPro" id="IPR005471">
    <property type="entry name" value="Tscrpt_reg_IclR_N"/>
</dbReference>
<dbReference type="RefSeq" id="WP_189990753.1">
    <property type="nucleotide sequence ID" value="NZ_BMZS01000006.1"/>
</dbReference>
<organism evidence="6 7">
    <name type="scientific">Thalassobaculum fulvum</name>
    <dbReference type="NCBI Taxonomy" id="1633335"/>
    <lineage>
        <taxon>Bacteria</taxon>
        <taxon>Pseudomonadati</taxon>
        <taxon>Pseudomonadota</taxon>
        <taxon>Alphaproteobacteria</taxon>
        <taxon>Rhodospirillales</taxon>
        <taxon>Thalassobaculaceae</taxon>
        <taxon>Thalassobaculum</taxon>
    </lineage>
</organism>
<evidence type="ECO:0000313" key="6">
    <source>
        <dbReference type="EMBL" id="GHD52820.1"/>
    </source>
</evidence>
<dbReference type="PANTHER" id="PTHR30136">
    <property type="entry name" value="HELIX-TURN-HELIX TRANSCRIPTIONAL REGULATOR, ICLR FAMILY"/>
    <property type="match status" value="1"/>
</dbReference>
<dbReference type="PROSITE" id="PS51077">
    <property type="entry name" value="HTH_ICLR"/>
    <property type="match status" value="1"/>
</dbReference>
<feature type="domain" description="HTH iclR-type" evidence="4">
    <location>
        <begin position="11"/>
        <end position="72"/>
    </location>
</feature>
<dbReference type="FunFam" id="1.10.10.10:FF:000056">
    <property type="entry name" value="IclR family transcriptional regulator"/>
    <property type="match status" value="1"/>
</dbReference>
<dbReference type="Gene3D" id="3.30.450.40">
    <property type="match status" value="1"/>
</dbReference>
<dbReference type="InterPro" id="IPR029016">
    <property type="entry name" value="GAF-like_dom_sf"/>
</dbReference>
<protein>
    <submittedName>
        <fullName evidence="6">IclR family transcriptional regulator</fullName>
    </submittedName>
</protein>
<dbReference type="Proteomes" id="UP000630353">
    <property type="component" value="Unassembled WGS sequence"/>
</dbReference>